<proteinExistence type="predicted"/>
<dbReference type="RefSeq" id="WP_106264452.1">
    <property type="nucleotide sequence ID" value="NZ_PVTX01000001.1"/>
</dbReference>
<dbReference type="PROSITE" id="PS50977">
    <property type="entry name" value="HTH_TETR_2"/>
    <property type="match status" value="1"/>
</dbReference>
<dbReference type="InterPro" id="IPR050109">
    <property type="entry name" value="HTH-type_TetR-like_transc_reg"/>
</dbReference>
<keyword evidence="2 4" id="KW-0238">DNA-binding</keyword>
<organism evidence="6 7">
    <name type="scientific">Isoptericola halotolerans</name>
    <dbReference type="NCBI Taxonomy" id="300560"/>
    <lineage>
        <taxon>Bacteria</taxon>
        <taxon>Bacillati</taxon>
        <taxon>Actinomycetota</taxon>
        <taxon>Actinomycetes</taxon>
        <taxon>Micrococcales</taxon>
        <taxon>Promicromonosporaceae</taxon>
        <taxon>Isoptericola</taxon>
    </lineage>
</organism>
<sequence>MTSSLPTSVPTDGERRLALLWDPPQPSGRGRKARLSLDEVVDAGTTVVRDAGLEGLSMRKVAAHLGVGAMTLYTYVPGRTELVDLMIDRAFAELDLPGADQPWRAAMSRYAREHRDLYLRHPWILQTNMWRLPLAPHVLDAEEAGLRVLVGAGLPATQVVEVIGLVDTYVRGVARASIAEQSEGSESGLSNDDYWDSMSTFWGTYFDPERYPTMTQVWEAGGFDAGHASFDATLDRLLDGIELAIDRAAA</sequence>
<protein>
    <submittedName>
        <fullName evidence="6">TetR family transcriptional regulator</fullName>
    </submittedName>
</protein>
<dbReference type="Gene3D" id="1.10.357.10">
    <property type="entry name" value="Tetracycline Repressor, domain 2"/>
    <property type="match status" value="1"/>
</dbReference>
<dbReference type="Proteomes" id="UP000239895">
    <property type="component" value="Unassembled WGS sequence"/>
</dbReference>
<dbReference type="SUPFAM" id="SSF46689">
    <property type="entry name" value="Homeodomain-like"/>
    <property type="match status" value="1"/>
</dbReference>
<feature type="DNA-binding region" description="H-T-H motif" evidence="4">
    <location>
        <begin position="57"/>
        <end position="76"/>
    </location>
</feature>
<name>A0ABX5EI12_9MICO</name>
<keyword evidence="7" id="KW-1185">Reference proteome</keyword>
<evidence type="ECO:0000313" key="6">
    <source>
        <dbReference type="EMBL" id="PRZ10121.1"/>
    </source>
</evidence>
<evidence type="ECO:0000259" key="5">
    <source>
        <dbReference type="PROSITE" id="PS50977"/>
    </source>
</evidence>
<evidence type="ECO:0000256" key="2">
    <source>
        <dbReference type="ARBA" id="ARBA00023125"/>
    </source>
</evidence>
<dbReference type="InterPro" id="IPR036271">
    <property type="entry name" value="Tet_transcr_reg_TetR-rel_C_sf"/>
</dbReference>
<dbReference type="InterPro" id="IPR009057">
    <property type="entry name" value="Homeodomain-like_sf"/>
</dbReference>
<dbReference type="PANTHER" id="PTHR30055">
    <property type="entry name" value="HTH-TYPE TRANSCRIPTIONAL REGULATOR RUTR"/>
    <property type="match status" value="1"/>
</dbReference>
<dbReference type="SUPFAM" id="SSF48498">
    <property type="entry name" value="Tetracyclin repressor-like, C-terminal domain"/>
    <property type="match status" value="1"/>
</dbReference>
<dbReference type="InterPro" id="IPR001647">
    <property type="entry name" value="HTH_TetR"/>
</dbReference>
<evidence type="ECO:0000256" key="4">
    <source>
        <dbReference type="PROSITE-ProRule" id="PRU00335"/>
    </source>
</evidence>
<dbReference type="Pfam" id="PF00440">
    <property type="entry name" value="TetR_N"/>
    <property type="match status" value="1"/>
</dbReference>
<gene>
    <name evidence="6" type="ORF">BCL65_101259</name>
</gene>
<feature type="domain" description="HTH tetR-type" evidence="5">
    <location>
        <begin position="34"/>
        <end position="94"/>
    </location>
</feature>
<dbReference type="Pfam" id="PF02909">
    <property type="entry name" value="TetR_C_1"/>
    <property type="match status" value="1"/>
</dbReference>
<accession>A0ABX5EI12</accession>
<evidence type="ECO:0000256" key="1">
    <source>
        <dbReference type="ARBA" id="ARBA00023015"/>
    </source>
</evidence>
<dbReference type="EMBL" id="PVTX01000001">
    <property type="protein sequence ID" value="PRZ10121.1"/>
    <property type="molecule type" value="Genomic_DNA"/>
</dbReference>
<keyword evidence="3" id="KW-0804">Transcription</keyword>
<dbReference type="InterPro" id="IPR004111">
    <property type="entry name" value="Repressor_TetR_C"/>
</dbReference>
<reference evidence="6 7" key="1">
    <citation type="submission" date="2018-03" db="EMBL/GenBank/DDBJ databases">
        <title>Comparative analysis of microorganisms from saline springs in Andes Mountain Range, Colombia.</title>
        <authorList>
            <person name="Rubin E."/>
        </authorList>
    </citation>
    <scope>NUCLEOTIDE SEQUENCE [LARGE SCALE GENOMIC DNA]</scope>
    <source>
        <strain evidence="6 7">CG 23</strain>
    </source>
</reference>
<evidence type="ECO:0000256" key="3">
    <source>
        <dbReference type="ARBA" id="ARBA00023163"/>
    </source>
</evidence>
<dbReference type="PANTHER" id="PTHR30055:SF151">
    <property type="entry name" value="TRANSCRIPTIONAL REGULATORY PROTEIN"/>
    <property type="match status" value="1"/>
</dbReference>
<keyword evidence="1" id="KW-0805">Transcription regulation</keyword>
<comment type="caution">
    <text evidence="6">The sequence shown here is derived from an EMBL/GenBank/DDBJ whole genome shotgun (WGS) entry which is preliminary data.</text>
</comment>
<dbReference type="Gene3D" id="1.10.10.60">
    <property type="entry name" value="Homeodomain-like"/>
    <property type="match status" value="1"/>
</dbReference>
<evidence type="ECO:0000313" key="7">
    <source>
        <dbReference type="Proteomes" id="UP000239895"/>
    </source>
</evidence>